<keyword evidence="2" id="KW-0732">Signal</keyword>
<reference evidence="4" key="1">
    <citation type="submission" date="2025-08" db="UniProtKB">
        <authorList>
            <consortium name="RefSeq"/>
        </authorList>
    </citation>
    <scope>IDENTIFICATION</scope>
    <source>
        <tissue evidence="4">Whole sample</tissue>
    </source>
</reference>
<feature type="signal peptide" evidence="2">
    <location>
        <begin position="1"/>
        <end position="21"/>
    </location>
</feature>
<evidence type="ECO:0000313" key="4">
    <source>
        <dbReference type="RefSeq" id="XP_022322389.1"/>
    </source>
</evidence>
<feature type="compositionally biased region" description="Low complexity" evidence="1">
    <location>
        <begin position="59"/>
        <end position="68"/>
    </location>
</feature>
<evidence type="ECO:0000256" key="1">
    <source>
        <dbReference type="SAM" id="MobiDB-lite"/>
    </source>
</evidence>
<accession>A0A8B8D4D2</accession>
<evidence type="ECO:0000313" key="3">
    <source>
        <dbReference type="Proteomes" id="UP000694844"/>
    </source>
</evidence>
<proteinExistence type="predicted"/>
<dbReference type="KEGG" id="cvn:111123944"/>
<dbReference type="AlphaFoldDB" id="A0A8B8D4D2"/>
<protein>
    <submittedName>
        <fullName evidence="4">Uncharacterized protein LOC111123944</fullName>
    </submittedName>
</protein>
<dbReference type="RefSeq" id="XP_022322389.1">
    <property type="nucleotide sequence ID" value="XM_022466681.1"/>
</dbReference>
<dbReference type="Proteomes" id="UP000694844">
    <property type="component" value="Chromosome 3"/>
</dbReference>
<dbReference type="GeneID" id="111123944"/>
<keyword evidence="3" id="KW-1185">Reference proteome</keyword>
<evidence type="ECO:0000256" key="2">
    <source>
        <dbReference type="SAM" id="SignalP"/>
    </source>
</evidence>
<name>A0A8B8D4D2_CRAVI</name>
<gene>
    <name evidence="4" type="primary">LOC111123944</name>
</gene>
<feature type="chain" id="PRO_5034772011" evidence="2">
    <location>
        <begin position="22"/>
        <end position="131"/>
    </location>
</feature>
<sequence length="131" mass="14594">MKTFLFTNILVHALAVMPVDCFSLIPYIGNFFAQLFATHVENSVSSVRNGTSGAQIDLANATTSTTNTVAEPRRQATTQKPPPPTEAPTQVPNEGQSQFHFTRRPRPRNNKAGCARDAYLCMWIRELLERT</sequence>
<organism evidence="3 4">
    <name type="scientific">Crassostrea virginica</name>
    <name type="common">Eastern oyster</name>
    <dbReference type="NCBI Taxonomy" id="6565"/>
    <lineage>
        <taxon>Eukaryota</taxon>
        <taxon>Metazoa</taxon>
        <taxon>Spiralia</taxon>
        <taxon>Lophotrochozoa</taxon>
        <taxon>Mollusca</taxon>
        <taxon>Bivalvia</taxon>
        <taxon>Autobranchia</taxon>
        <taxon>Pteriomorphia</taxon>
        <taxon>Ostreida</taxon>
        <taxon>Ostreoidea</taxon>
        <taxon>Ostreidae</taxon>
        <taxon>Crassostrea</taxon>
    </lineage>
</organism>
<feature type="region of interest" description="Disordered" evidence="1">
    <location>
        <begin position="57"/>
        <end position="109"/>
    </location>
</feature>